<name>A0ABS2D932_9SPHN</name>
<dbReference type="Gene3D" id="2.60.40.10">
    <property type="entry name" value="Immunoglobulins"/>
    <property type="match status" value="3"/>
</dbReference>
<gene>
    <name evidence="8" type="ORF">ILT43_13765</name>
</gene>
<dbReference type="InterPro" id="IPR048230">
    <property type="entry name" value="GalA-like"/>
</dbReference>
<dbReference type="InterPro" id="IPR051913">
    <property type="entry name" value="GH2_Domain-Containing"/>
</dbReference>
<evidence type="ECO:0000259" key="6">
    <source>
        <dbReference type="Pfam" id="PF16355"/>
    </source>
</evidence>
<comment type="similarity">
    <text evidence="1">Belongs to the glycosyl hydrolase 2 family.</text>
</comment>
<evidence type="ECO:0000256" key="1">
    <source>
        <dbReference type="ARBA" id="ARBA00007401"/>
    </source>
</evidence>
<dbReference type="Pfam" id="PF18565">
    <property type="entry name" value="Glyco_hydro2_C5"/>
    <property type="match status" value="1"/>
</dbReference>
<dbReference type="Gene3D" id="2.60.120.260">
    <property type="entry name" value="Galactose-binding domain-like"/>
    <property type="match status" value="1"/>
</dbReference>
<dbReference type="Proteomes" id="UP000763641">
    <property type="component" value="Unassembled WGS sequence"/>
</dbReference>
<dbReference type="PANTHER" id="PTHR42732">
    <property type="entry name" value="BETA-GALACTOSIDASE"/>
    <property type="match status" value="1"/>
</dbReference>
<feature type="domain" description="DUF4982" evidence="6">
    <location>
        <begin position="645"/>
        <end position="701"/>
    </location>
</feature>
<protein>
    <submittedName>
        <fullName evidence="8">DUF4982 domain-containing protein</fullName>
    </submittedName>
</protein>
<dbReference type="SUPFAM" id="SSF51445">
    <property type="entry name" value="(Trans)glycosidases"/>
    <property type="match status" value="1"/>
</dbReference>
<dbReference type="RefSeq" id="WP_204199552.1">
    <property type="nucleotide sequence ID" value="NZ_JAFEMC010000004.1"/>
</dbReference>
<dbReference type="InterPro" id="IPR036156">
    <property type="entry name" value="Beta-gal/glucu_dom_sf"/>
</dbReference>
<dbReference type="Gene3D" id="3.20.20.80">
    <property type="entry name" value="Glycosidases"/>
    <property type="match status" value="1"/>
</dbReference>
<evidence type="ECO:0000259" key="5">
    <source>
        <dbReference type="Pfam" id="PF02836"/>
    </source>
</evidence>
<dbReference type="NCBIfam" id="NF041462">
    <property type="entry name" value="GalA"/>
    <property type="match status" value="1"/>
</dbReference>
<evidence type="ECO:0000313" key="9">
    <source>
        <dbReference type="Proteomes" id="UP000763641"/>
    </source>
</evidence>
<dbReference type="Pfam" id="PF00703">
    <property type="entry name" value="Glyco_hydro_2"/>
    <property type="match status" value="1"/>
</dbReference>
<dbReference type="Pfam" id="PF16355">
    <property type="entry name" value="DUF4982"/>
    <property type="match status" value="1"/>
</dbReference>
<sequence>MIEDFTRRGVLATGATAVLASTVAIPSGAGAKETVSPRLRERLAEWRFHLGHAADQERDFGFGRNQRTFAKAGNSTADAAMAKFDDAGWQAVRVPHDWAVALPFARPEKPAGKDSEDAAAAHGFKAIGRSFPGNSIGWYRRTIAVTAADRGRRLWLEFDGVFRDCLVFVNGHIVGRNESGYAPFAVAIDDFLDYDGGPNILALRVDATLGEGWFYEGAGLYRHVDLVRADPLRMPQWHSVVRSEVGADGARVTAATEVFNSGAAEASGTLRRKLVGPDGREVALPDATFRIAPGERTTLDGEARVTAPVLWSVETPKLYRLACEIVVGDRVIDADETRFGIRTVRFDAERGFLLNGKQVKLLGTCNHQDHAGVGSGIPDALHAFRIAQLQSMGSNAWRSAHNPPAAALLDLCDEMGMLMIVEARLNSSDEEAMGQLDRILRRDRNHPCVIAWSLGNEEPQQGTDKGARVTAAMQAHVRTLDPTRPTTFAFDNSWDHGAAKVVDVVGFNYRTDKIEGFHQSFPTVPTYGSETGSTVATRGAYANDAAAHVARAYDTEHPWWASTAEAWWTIAAARPYIAGGFVWTGFDYRGEPTPYAQFPSISSYFGILDTCGFPKDNYYYYRAWWRPDEPLVHLLPHWTWPGREGQPIEVWAHGNCEEVELLLNGRSLGRKAMPRNGHLAWSVPYAPGRIEARGYNKGRRVTRSVCETAGPAAAVRLTADRRMTKAGGDDVAMLRAEVVDAKGRPVPDADQMLRFSVQGDGAIIGVGNGNPTSLEADVASERRAFHGLAQAILRVGAKPGPILATVSADGLKGDAVRIVAMPADS</sequence>
<dbReference type="InterPro" id="IPR006103">
    <property type="entry name" value="Glyco_hydro_2_cat"/>
</dbReference>
<evidence type="ECO:0000259" key="7">
    <source>
        <dbReference type="Pfam" id="PF18565"/>
    </source>
</evidence>
<keyword evidence="3" id="KW-0326">Glycosidase</keyword>
<dbReference type="InterPro" id="IPR017853">
    <property type="entry name" value="GH"/>
</dbReference>
<accession>A0ABS2D932</accession>
<feature type="domain" description="Glycoside hydrolase family 2 immunoglobulin-like beta-sandwich" evidence="4">
    <location>
        <begin position="242"/>
        <end position="342"/>
    </location>
</feature>
<organism evidence="8 9">
    <name type="scientific">Sphingomonas longa</name>
    <dbReference type="NCBI Taxonomy" id="2778730"/>
    <lineage>
        <taxon>Bacteria</taxon>
        <taxon>Pseudomonadati</taxon>
        <taxon>Pseudomonadota</taxon>
        <taxon>Alphaproteobacteria</taxon>
        <taxon>Sphingomonadales</taxon>
        <taxon>Sphingomonadaceae</taxon>
        <taxon>Sphingomonas</taxon>
    </lineage>
</organism>
<reference evidence="8 9" key="1">
    <citation type="submission" date="2020-12" db="EMBL/GenBank/DDBJ databases">
        <title>Sphingomonas sp.</title>
        <authorList>
            <person name="Kim M.K."/>
        </authorList>
    </citation>
    <scope>NUCLEOTIDE SEQUENCE [LARGE SCALE GENOMIC DNA]</scope>
    <source>
        <strain evidence="8 9">BT552</strain>
    </source>
</reference>
<dbReference type="InterPro" id="IPR008979">
    <property type="entry name" value="Galactose-bd-like_sf"/>
</dbReference>
<keyword evidence="2" id="KW-0378">Hydrolase</keyword>
<feature type="domain" description="Glycoside hydrolase family 2" evidence="7">
    <location>
        <begin position="716"/>
        <end position="816"/>
    </location>
</feature>
<evidence type="ECO:0000313" key="8">
    <source>
        <dbReference type="EMBL" id="MBM6577444.1"/>
    </source>
</evidence>
<dbReference type="InterPro" id="IPR006311">
    <property type="entry name" value="TAT_signal"/>
</dbReference>
<evidence type="ECO:0000259" key="4">
    <source>
        <dbReference type="Pfam" id="PF00703"/>
    </source>
</evidence>
<dbReference type="InterPro" id="IPR032311">
    <property type="entry name" value="DUF4982"/>
</dbReference>
<dbReference type="PROSITE" id="PS51318">
    <property type="entry name" value="TAT"/>
    <property type="match status" value="1"/>
</dbReference>
<dbReference type="InterPro" id="IPR006102">
    <property type="entry name" value="Ig-like_GH2"/>
</dbReference>
<feature type="domain" description="Glycoside hydrolase family 2 catalytic" evidence="5">
    <location>
        <begin position="351"/>
        <end position="511"/>
    </location>
</feature>
<dbReference type="EMBL" id="JAFEMC010000004">
    <property type="protein sequence ID" value="MBM6577444.1"/>
    <property type="molecule type" value="Genomic_DNA"/>
</dbReference>
<dbReference type="Pfam" id="PF02836">
    <property type="entry name" value="Glyco_hydro_2_C"/>
    <property type="match status" value="1"/>
</dbReference>
<dbReference type="InterPro" id="IPR013783">
    <property type="entry name" value="Ig-like_fold"/>
</dbReference>
<dbReference type="SUPFAM" id="SSF49785">
    <property type="entry name" value="Galactose-binding domain-like"/>
    <property type="match status" value="1"/>
</dbReference>
<comment type="caution">
    <text evidence="8">The sequence shown here is derived from an EMBL/GenBank/DDBJ whole genome shotgun (WGS) entry which is preliminary data.</text>
</comment>
<dbReference type="InterPro" id="IPR040605">
    <property type="entry name" value="Glyco_hydro2_dom5"/>
</dbReference>
<keyword evidence="9" id="KW-1185">Reference proteome</keyword>
<proteinExistence type="inferred from homology"/>
<dbReference type="PANTHER" id="PTHR42732:SF1">
    <property type="entry name" value="BETA-MANNOSIDASE"/>
    <property type="match status" value="1"/>
</dbReference>
<dbReference type="SUPFAM" id="SSF49303">
    <property type="entry name" value="beta-Galactosidase/glucuronidase domain"/>
    <property type="match status" value="1"/>
</dbReference>
<evidence type="ECO:0000256" key="2">
    <source>
        <dbReference type="ARBA" id="ARBA00022801"/>
    </source>
</evidence>
<evidence type="ECO:0000256" key="3">
    <source>
        <dbReference type="ARBA" id="ARBA00023295"/>
    </source>
</evidence>